<dbReference type="Proteomes" id="UP000015530">
    <property type="component" value="Unassembled WGS sequence"/>
</dbReference>
<reference evidence="2" key="1">
    <citation type="journal article" date="2013" name="Mol. Plant Microbe Interact.">
        <title>Global aspects of pacC regulation of pathogenicity genes in Colletotrichum gloeosporioides as revealed by transcriptome analysis.</title>
        <authorList>
            <person name="Alkan N."/>
            <person name="Meng X."/>
            <person name="Friedlander G."/>
            <person name="Reuveni E."/>
            <person name="Sukno S."/>
            <person name="Sherman A."/>
            <person name="Thon M."/>
            <person name="Fluhr R."/>
            <person name="Prusky D."/>
        </authorList>
    </citation>
    <scope>NUCLEOTIDE SEQUENCE [LARGE SCALE GENOMIC DNA]</scope>
    <source>
        <strain evidence="2">Cg-14</strain>
    </source>
</reference>
<organism evidence="1 2">
    <name type="scientific">Colletotrichum gloeosporioides (strain Cg-14)</name>
    <name type="common">Anthracnose fungus</name>
    <name type="synonym">Glomerella cingulata</name>
    <dbReference type="NCBI Taxonomy" id="1237896"/>
    <lineage>
        <taxon>Eukaryota</taxon>
        <taxon>Fungi</taxon>
        <taxon>Dikarya</taxon>
        <taxon>Ascomycota</taxon>
        <taxon>Pezizomycotina</taxon>
        <taxon>Sordariomycetes</taxon>
        <taxon>Hypocreomycetidae</taxon>
        <taxon>Glomerellales</taxon>
        <taxon>Glomerellaceae</taxon>
        <taxon>Colletotrichum</taxon>
        <taxon>Colletotrichum gloeosporioides species complex</taxon>
    </lineage>
</organism>
<sequence>MMCTCFNLT</sequence>
<dbReference type="HOGENOM" id="CLU_3438981_0_0_1"/>
<gene>
    <name evidence="1" type="ORF">CGLO_13298</name>
</gene>
<evidence type="ECO:0000313" key="2">
    <source>
        <dbReference type="Proteomes" id="UP000015530"/>
    </source>
</evidence>
<comment type="caution">
    <text evidence="1">The sequence shown here is derived from an EMBL/GenBank/DDBJ whole genome shotgun (WGS) entry which is preliminary data.</text>
</comment>
<protein>
    <submittedName>
        <fullName evidence="1">Uncharacterized protein</fullName>
    </submittedName>
</protein>
<evidence type="ECO:0000313" key="1">
    <source>
        <dbReference type="EMBL" id="EQB47539.1"/>
    </source>
</evidence>
<accession>T0K6D8</accession>
<proteinExistence type="predicted"/>
<dbReference type="EMBL" id="AMYD01002907">
    <property type="protein sequence ID" value="EQB47539.1"/>
    <property type="molecule type" value="Genomic_DNA"/>
</dbReference>
<name>T0K6D8_COLGC</name>